<reference evidence="3" key="1">
    <citation type="submission" date="2023-02" db="EMBL/GenBank/DDBJ databases">
        <title>Colletotrichum kahawae CIFC_Que2 genome sequencing and assembly.</title>
        <authorList>
            <person name="Baroncelli R."/>
        </authorList>
    </citation>
    <scope>NUCLEOTIDE SEQUENCE</scope>
    <source>
        <strain evidence="3">CIFC_Que2</strain>
    </source>
</reference>
<feature type="signal peptide" evidence="1">
    <location>
        <begin position="1"/>
        <end position="18"/>
    </location>
</feature>
<feature type="domain" description="Carboxylesterase type B" evidence="2">
    <location>
        <begin position="40"/>
        <end position="503"/>
    </location>
</feature>
<sequence>MFLCLATVLIGVFRLVGAAPVTTETNIAVDLGYAIQEGRLETNHGNLRYVNFTNVRFAAPPTGLGRFKPPAPPAETRTTQKAGSYGIECPQAQPGWFNYIGSDVGNQTEMPSFTEDDVYPPQPGSSEDCLFLDVLVPENVFNQRKTAAVPVLLFIHGGGYVQGSKTQYGSGVGLLNAAAQNGQDLIYVSINYRLGLFGFLAGSDSSVITPNLGLQDQTFAMQWVQQHIHLFGGNASAVTAMGESAGAGSIFYHLTSPELSSLSLFKRAIVQSPYTYSIPESQQTETLRQVLLASNLSSLAELRNVSTEILQTANGIVVGNSRPYGTFRFGPVVDDDLYTGYPPMLLRQGQFDHSVSVMGGHNTNEGLLFASPFIHNSSQFDSNIALLFPQASTSALSTITQTLYPADFNGAFGYVDQLGRIARVIADATIICNNYFLDRVFEPLKASFAYEFSVPPAWHTNDLTYTFLDPSNPGSGVNVTLAVIMQRYFSSFVTSGLPNPVVGGFLPEFTSGEGLTVQNLNSTLVGPVIDAAVNASRCDWWQEGRFL</sequence>
<keyword evidence="1" id="KW-0732">Signal</keyword>
<accession>A0AAD9YAX7</accession>
<evidence type="ECO:0000313" key="4">
    <source>
        <dbReference type="Proteomes" id="UP001281614"/>
    </source>
</evidence>
<feature type="chain" id="PRO_5042019715" evidence="1">
    <location>
        <begin position="19"/>
        <end position="547"/>
    </location>
</feature>
<evidence type="ECO:0000256" key="1">
    <source>
        <dbReference type="SAM" id="SignalP"/>
    </source>
</evidence>
<dbReference type="AlphaFoldDB" id="A0AAD9YAX7"/>
<protein>
    <submittedName>
        <fullName evidence="3">Carboxylesterase family protein</fullName>
    </submittedName>
</protein>
<dbReference type="Gene3D" id="3.40.50.1820">
    <property type="entry name" value="alpha/beta hydrolase"/>
    <property type="match status" value="1"/>
</dbReference>
<evidence type="ECO:0000313" key="3">
    <source>
        <dbReference type="EMBL" id="KAK2752230.1"/>
    </source>
</evidence>
<organism evidence="3 4">
    <name type="scientific">Colletotrichum kahawae</name>
    <name type="common">Coffee berry disease fungus</name>
    <dbReference type="NCBI Taxonomy" id="34407"/>
    <lineage>
        <taxon>Eukaryota</taxon>
        <taxon>Fungi</taxon>
        <taxon>Dikarya</taxon>
        <taxon>Ascomycota</taxon>
        <taxon>Pezizomycotina</taxon>
        <taxon>Sordariomycetes</taxon>
        <taxon>Hypocreomycetidae</taxon>
        <taxon>Glomerellales</taxon>
        <taxon>Glomerellaceae</taxon>
        <taxon>Colletotrichum</taxon>
        <taxon>Colletotrichum gloeosporioides species complex</taxon>
    </lineage>
</organism>
<evidence type="ECO:0000259" key="2">
    <source>
        <dbReference type="Pfam" id="PF00135"/>
    </source>
</evidence>
<comment type="caution">
    <text evidence="3">The sequence shown here is derived from an EMBL/GenBank/DDBJ whole genome shotgun (WGS) entry which is preliminary data.</text>
</comment>
<dbReference type="SUPFAM" id="SSF53474">
    <property type="entry name" value="alpha/beta-Hydrolases"/>
    <property type="match status" value="1"/>
</dbReference>
<gene>
    <name evidence="3" type="ORF">CKAH01_17764</name>
</gene>
<dbReference type="Pfam" id="PF00135">
    <property type="entry name" value="COesterase"/>
    <property type="match status" value="1"/>
</dbReference>
<dbReference type="EMBL" id="VYYT01000255">
    <property type="protein sequence ID" value="KAK2752230.1"/>
    <property type="molecule type" value="Genomic_DNA"/>
</dbReference>
<dbReference type="InterPro" id="IPR029058">
    <property type="entry name" value="AB_hydrolase_fold"/>
</dbReference>
<dbReference type="Proteomes" id="UP001281614">
    <property type="component" value="Unassembled WGS sequence"/>
</dbReference>
<dbReference type="PANTHER" id="PTHR11559">
    <property type="entry name" value="CARBOXYLESTERASE"/>
    <property type="match status" value="1"/>
</dbReference>
<proteinExistence type="predicted"/>
<name>A0AAD9YAX7_COLKA</name>
<dbReference type="InterPro" id="IPR019819">
    <property type="entry name" value="Carboxylesterase_B_CS"/>
</dbReference>
<dbReference type="InterPro" id="IPR002018">
    <property type="entry name" value="CarbesteraseB"/>
</dbReference>
<keyword evidence="4" id="KW-1185">Reference proteome</keyword>
<dbReference type="PROSITE" id="PS00941">
    <property type="entry name" value="CARBOXYLESTERASE_B_2"/>
    <property type="match status" value="1"/>
</dbReference>
<dbReference type="InterPro" id="IPR050309">
    <property type="entry name" value="Type-B_Carboxylest/Lipase"/>
</dbReference>